<keyword evidence="2" id="KW-1185">Reference proteome</keyword>
<reference evidence="1 2" key="1">
    <citation type="submission" date="2020-09" db="EMBL/GenBank/DDBJ databases">
        <title>De no assembly of potato wild relative species, Solanum commersonii.</title>
        <authorList>
            <person name="Cho K."/>
        </authorList>
    </citation>
    <scope>NUCLEOTIDE SEQUENCE [LARGE SCALE GENOMIC DNA]</scope>
    <source>
        <strain evidence="1">LZ3.2</strain>
        <tissue evidence="1">Leaf</tissue>
    </source>
</reference>
<dbReference type="Proteomes" id="UP000824120">
    <property type="component" value="Chromosome 9"/>
</dbReference>
<organism evidence="1 2">
    <name type="scientific">Solanum commersonii</name>
    <name type="common">Commerson's wild potato</name>
    <name type="synonym">Commerson's nightshade</name>
    <dbReference type="NCBI Taxonomy" id="4109"/>
    <lineage>
        <taxon>Eukaryota</taxon>
        <taxon>Viridiplantae</taxon>
        <taxon>Streptophyta</taxon>
        <taxon>Embryophyta</taxon>
        <taxon>Tracheophyta</taxon>
        <taxon>Spermatophyta</taxon>
        <taxon>Magnoliopsida</taxon>
        <taxon>eudicotyledons</taxon>
        <taxon>Gunneridae</taxon>
        <taxon>Pentapetalae</taxon>
        <taxon>asterids</taxon>
        <taxon>lamiids</taxon>
        <taxon>Solanales</taxon>
        <taxon>Solanaceae</taxon>
        <taxon>Solanoideae</taxon>
        <taxon>Solaneae</taxon>
        <taxon>Solanum</taxon>
    </lineage>
</organism>
<comment type="caution">
    <text evidence="1">The sequence shown here is derived from an EMBL/GenBank/DDBJ whole genome shotgun (WGS) entry which is preliminary data.</text>
</comment>
<gene>
    <name evidence="1" type="ORF">H5410_047843</name>
</gene>
<dbReference type="AlphaFoldDB" id="A0A9J5XGB7"/>
<accession>A0A9J5XGB7</accession>
<dbReference type="EMBL" id="JACXVP010000009">
    <property type="protein sequence ID" value="KAG5587409.1"/>
    <property type="molecule type" value="Genomic_DNA"/>
</dbReference>
<evidence type="ECO:0000313" key="1">
    <source>
        <dbReference type="EMBL" id="KAG5587409.1"/>
    </source>
</evidence>
<sequence>MKPLKTENEVGSNMKSTIKYTFVMPGNTPSKNFLPQSNDLVKKYIKEIETMRPEAIRKGLEKRSGSLSSSLGFSESEVDLLTRVMFVLINICKLLLKAQNRVLPSSLANKCKK</sequence>
<name>A0A9J5XGB7_SOLCO</name>
<protein>
    <submittedName>
        <fullName evidence="1">Uncharacterized protein</fullName>
    </submittedName>
</protein>
<evidence type="ECO:0000313" key="2">
    <source>
        <dbReference type="Proteomes" id="UP000824120"/>
    </source>
</evidence>
<proteinExistence type="predicted"/>